<reference evidence="1 2" key="1">
    <citation type="submission" date="2014-04" db="EMBL/GenBank/DDBJ databases">
        <title>A comprehensive comparison of genomes of Erythrobacter spp. Strains.</title>
        <authorList>
            <person name="Zheng Q."/>
        </authorList>
    </citation>
    <scope>NUCLEOTIDE SEQUENCE [LARGE SCALE GENOMIC DNA]</scope>
    <source>
        <strain evidence="1 2">DSM 8509</strain>
    </source>
</reference>
<name>A0A074NL56_9SPHN</name>
<dbReference type="Proteomes" id="UP000027866">
    <property type="component" value="Unassembled WGS sequence"/>
</dbReference>
<evidence type="ECO:0000313" key="2">
    <source>
        <dbReference type="Proteomes" id="UP000027866"/>
    </source>
</evidence>
<evidence type="ECO:0008006" key="3">
    <source>
        <dbReference type="Google" id="ProtNLM"/>
    </source>
</evidence>
<evidence type="ECO:0000313" key="1">
    <source>
        <dbReference type="EMBL" id="KEO98512.1"/>
    </source>
</evidence>
<gene>
    <name evidence="1" type="ORF">EH32_05205</name>
</gene>
<sequence length="320" mass="36738">MAFNTSPLRDITDEDIETYRRDGAVCLRKVLSQDWVKALEPIARDVIVDKKDVGLLPTIPGRYMARCIPEYRRLVFEGPVAEAAGRVMQSKEIRFFFDEFFAKPPQSDAATLWHCDRMAFPVEGFMVPSLWIPLTPIVEENCLEVLAGTQHDDVPYWLFSPNARKMIKPDDRVPHPDIESRRGEEGLRFLKWEMDPGDMLIVHPWALHYSAGNPTDDWRVAVSIRVFGDDIRWAPRPDCLNIAGVSFDEMLDGEKPEGPLFPLLWSEDGRSEDDSEYPRGFATRWSGRAMGDVNEYETFKRMKEKEDANLLSDRRTAPAD</sequence>
<dbReference type="AlphaFoldDB" id="A0A074NL56"/>
<dbReference type="GO" id="GO:0016706">
    <property type="term" value="F:2-oxoglutarate-dependent dioxygenase activity"/>
    <property type="evidence" value="ECO:0007669"/>
    <property type="project" value="UniProtKB-ARBA"/>
</dbReference>
<dbReference type="Pfam" id="PF05721">
    <property type="entry name" value="PhyH"/>
    <property type="match status" value="1"/>
</dbReference>
<organism evidence="1 2">
    <name type="scientific">Erythrobacter litoralis</name>
    <dbReference type="NCBI Taxonomy" id="39960"/>
    <lineage>
        <taxon>Bacteria</taxon>
        <taxon>Pseudomonadati</taxon>
        <taxon>Pseudomonadota</taxon>
        <taxon>Alphaproteobacteria</taxon>
        <taxon>Sphingomonadales</taxon>
        <taxon>Erythrobacteraceae</taxon>
        <taxon>Erythrobacter/Porphyrobacter group</taxon>
        <taxon>Erythrobacter</taxon>
    </lineage>
</organism>
<dbReference type="KEGG" id="elq:Ga0102493_113018"/>
<proteinExistence type="predicted"/>
<dbReference type="PANTHER" id="PTHR20883:SF49">
    <property type="entry name" value="PHYTANOYL-COA DIOXYGENASE"/>
    <property type="match status" value="1"/>
</dbReference>
<comment type="caution">
    <text evidence="1">The sequence shown here is derived from an EMBL/GenBank/DDBJ whole genome shotgun (WGS) entry which is preliminary data.</text>
</comment>
<dbReference type="RefSeq" id="WP_034900727.1">
    <property type="nucleotide sequence ID" value="NZ_CP017057.1"/>
</dbReference>
<keyword evidence="2" id="KW-1185">Reference proteome</keyword>
<dbReference type="GO" id="GO:0005506">
    <property type="term" value="F:iron ion binding"/>
    <property type="evidence" value="ECO:0007669"/>
    <property type="project" value="UniProtKB-ARBA"/>
</dbReference>
<dbReference type="InterPro" id="IPR008775">
    <property type="entry name" value="Phytyl_CoA_dOase-like"/>
</dbReference>
<protein>
    <recommendedName>
        <fullName evidence="3">Phytanoyl-CoA dioxygenase</fullName>
    </recommendedName>
</protein>
<dbReference type="SUPFAM" id="SSF51197">
    <property type="entry name" value="Clavaminate synthase-like"/>
    <property type="match status" value="1"/>
</dbReference>
<accession>A0A074NL56</accession>
<dbReference type="EMBL" id="JMIX01000003">
    <property type="protein sequence ID" value="KEO98512.1"/>
    <property type="molecule type" value="Genomic_DNA"/>
</dbReference>
<dbReference type="PATRIC" id="fig|39960.10.peg.2110"/>
<dbReference type="PANTHER" id="PTHR20883">
    <property type="entry name" value="PHYTANOYL-COA DIOXYGENASE DOMAIN CONTAINING 1"/>
    <property type="match status" value="1"/>
</dbReference>
<dbReference type="Gene3D" id="2.60.120.620">
    <property type="entry name" value="q2cbj1_9rhob like domain"/>
    <property type="match status" value="1"/>
</dbReference>